<evidence type="ECO:0000313" key="14">
    <source>
        <dbReference type="EMBL" id="GMM48209.1"/>
    </source>
</evidence>
<gene>
    <name evidence="14" type="ORF">DAPK24_048070</name>
</gene>
<dbReference type="EMBL" id="BTGB01000009">
    <property type="protein sequence ID" value="GMM48209.1"/>
    <property type="molecule type" value="Genomic_DNA"/>
</dbReference>
<evidence type="ECO:0000256" key="12">
    <source>
        <dbReference type="SAM" id="Phobius"/>
    </source>
</evidence>
<evidence type="ECO:0000256" key="7">
    <source>
        <dbReference type="ARBA" id="ARBA00022989"/>
    </source>
</evidence>
<feature type="transmembrane region" description="Helical" evidence="12">
    <location>
        <begin position="545"/>
        <end position="562"/>
    </location>
</feature>
<evidence type="ECO:0000256" key="5">
    <source>
        <dbReference type="ARBA" id="ARBA00022692"/>
    </source>
</evidence>
<evidence type="ECO:0000256" key="1">
    <source>
        <dbReference type="ARBA" id="ARBA00004225"/>
    </source>
</evidence>
<evidence type="ECO:0000259" key="13">
    <source>
        <dbReference type="PROSITE" id="PS50249"/>
    </source>
</evidence>
<dbReference type="GO" id="GO:0006784">
    <property type="term" value="P:heme A biosynthetic process"/>
    <property type="evidence" value="ECO:0007669"/>
    <property type="project" value="TreeGrafter"/>
</dbReference>
<accession>A0AAV5R9N9</accession>
<organism evidence="14 15">
    <name type="scientific">Pichia kluyveri</name>
    <name type="common">Yeast</name>
    <dbReference type="NCBI Taxonomy" id="36015"/>
    <lineage>
        <taxon>Eukaryota</taxon>
        <taxon>Fungi</taxon>
        <taxon>Dikarya</taxon>
        <taxon>Ascomycota</taxon>
        <taxon>Saccharomycotina</taxon>
        <taxon>Pichiomycetes</taxon>
        <taxon>Pichiales</taxon>
        <taxon>Pichiaceae</taxon>
        <taxon>Pichia</taxon>
    </lineage>
</organism>
<dbReference type="InterPro" id="IPR024969">
    <property type="entry name" value="EIF3F/CSN6-like_C"/>
</dbReference>
<evidence type="ECO:0000256" key="11">
    <source>
        <dbReference type="ARBA" id="ARBA00030253"/>
    </source>
</evidence>
<dbReference type="GO" id="GO:0031966">
    <property type="term" value="C:mitochondrial membrane"/>
    <property type="evidence" value="ECO:0007669"/>
    <property type="project" value="UniProtKB-SubCell"/>
</dbReference>
<dbReference type="GO" id="GO:0008495">
    <property type="term" value="F:protoheme IX farnesyltransferase activity"/>
    <property type="evidence" value="ECO:0007669"/>
    <property type="project" value="InterPro"/>
</dbReference>
<keyword evidence="6" id="KW-0809">Transit peptide</keyword>
<dbReference type="Pfam" id="PF13012">
    <property type="entry name" value="MitMem_reg"/>
    <property type="match status" value="1"/>
</dbReference>
<name>A0AAV5R9N9_PICKL</name>
<keyword evidence="7 12" id="KW-1133">Transmembrane helix</keyword>
<dbReference type="PANTHER" id="PTHR43448">
    <property type="entry name" value="PROTOHEME IX FARNESYLTRANSFERASE, MITOCHONDRIAL"/>
    <property type="match status" value="1"/>
</dbReference>
<evidence type="ECO:0000256" key="3">
    <source>
        <dbReference type="ARBA" id="ARBA00016335"/>
    </source>
</evidence>
<comment type="caution">
    <text evidence="14">The sequence shown here is derived from an EMBL/GenBank/DDBJ whole genome shotgun (WGS) entry which is preliminary data.</text>
</comment>
<dbReference type="Gene3D" id="3.40.140.10">
    <property type="entry name" value="Cytidine Deaminase, domain 2"/>
    <property type="match status" value="1"/>
</dbReference>
<proteinExistence type="inferred from homology"/>
<dbReference type="InterPro" id="IPR030470">
    <property type="entry name" value="UbiA_prenylTrfase_CS"/>
</dbReference>
<keyword evidence="5 12" id="KW-0812">Transmembrane</keyword>
<dbReference type="Pfam" id="PF01040">
    <property type="entry name" value="UbiA"/>
    <property type="match status" value="1"/>
</dbReference>
<evidence type="ECO:0000256" key="10">
    <source>
        <dbReference type="ARBA" id="ARBA00023136"/>
    </source>
</evidence>
<evidence type="ECO:0000256" key="9">
    <source>
        <dbReference type="ARBA" id="ARBA00023133"/>
    </source>
</evidence>
<dbReference type="GO" id="GO:0008237">
    <property type="term" value="F:metallopeptidase activity"/>
    <property type="evidence" value="ECO:0007669"/>
    <property type="project" value="InterPro"/>
</dbReference>
<dbReference type="SMART" id="SM00232">
    <property type="entry name" value="JAB_MPN"/>
    <property type="match status" value="1"/>
</dbReference>
<dbReference type="FunFam" id="1.10.357.140:FF:000004">
    <property type="entry name" value="Protoheme IX farnesyltransferase, mitochondrial"/>
    <property type="match status" value="1"/>
</dbReference>
<dbReference type="Pfam" id="PF01398">
    <property type="entry name" value="JAB"/>
    <property type="match status" value="1"/>
</dbReference>
<evidence type="ECO:0000256" key="6">
    <source>
        <dbReference type="ARBA" id="ARBA00022946"/>
    </source>
</evidence>
<reference evidence="14 15" key="1">
    <citation type="journal article" date="2023" name="Elife">
        <title>Identification of key yeast species and microbe-microbe interactions impacting larval growth of Drosophila in the wild.</title>
        <authorList>
            <person name="Mure A."/>
            <person name="Sugiura Y."/>
            <person name="Maeda R."/>
            <person name="Honda K."/>
            <person name="Sakurai N."/>
            <person name="Takahashi Y."/>
            <person name="Watada M."/>
            <person name="Katoh T."/>
            <person name="Gotoh A."/>
            <person name="Gotoh Y."/>
            <person name="Taniguchi I."/>
            <person name="Nakamura K."/>
            <person name="Hayashi T."/>
            <person name="Katayama T."/>
            <person name="Uemura T."/>
            <person name="Hattori Y."/>
        </authorList>
    </citation>
    <scope>NUCLEOTIDE SEQUENCE [LARGE SCALE GENOMIC DNA]</scope>
    <source>
        <strain evidence="14 15">PK-24</strain>
    </source>
</reference>
<protein>
    <recommendedName>
        <fullName evidence="3">Protoheme IX farnesyltransferase, mitochondrial</fullName>
    </recommendedName>
    <alternativeName>
        <fullName evidence="11">Heme O synthase</fullName>
    </alternativeName>
</protein>
<dbReference type="Proteomes" id="UP001378960">
    <property type="component" value="Unassembled WGS sequence"/>
</dbReference>
<comment type="similarity">
    <text evidence="2">Belongs to the UbiA prenyltransferase family.</text>
</comment>
<dbReference type="PANTHER" id="PTHR43448:SF2">
    <property type="entry name" value="PROTOHEME IX FARNESYLTRANSFERASE, MITOCHONDRIAL"/>
    <property type="match status" value="1"/>
</dbReference>
<dbReference type="CDD" id="cd13957">
    <property type="entry name" value="PT_UbiA_Cox10"/>
    <property type="match status" value="1"/>
</dbReference>
<evidence type="ECO:0000256" key="2">
    <source>
        <dbReference type="ARBA" id="ARBA00005985"/>
    </source>
</evidence>
<evidence type="ECO:0000256" key="8">
    <source>
        <dbReference type="ARBA" id="ARBA00023128"/>
    </source>
</evidence>
<keyword evidence="8" id="KW-0496">Mitochondrion</keyword>
<sequence length="755" mass="85330">MVVSVAPLVLLSVVDHYERVIRSSNSTPSNNLNNSNSPSRVVGVILGDNSDPNNPKITNSFAIPYEEDINNPNIWFLDHNYIDTMMEMFKKINAKEKLIGWYHSGPKLRKNDLKINNVFKNLTLNPILLIVDVHSNNKIDIPTDCYKSFDEINDDGTLINQTFIHLPSTIEAQEAEEIGVEHLLRDIRDENRGNLTINLSNNFKSLKSLNDKLSSIVIYLTKLINGNLPINSTILGKLQDIFNLLPNISQISDSINNINNNNNTSIDLNSPSNLSTAFNVKTNDQLMIMRYVSTSTSTSQNFTSPSFSFLSNNYLRSNNNIFTSNYNLNHNLNISINNKNTILNHNHNNHNNHNNNNNHNSISTRNYSSSKLQSATETVSQICHPTTATSNSYSSSSSSSTTINNSHIPFDVKIKNNDLINKKSIIEQYLKGDEKSFKQLINPYITLTKPHLTFLIMLSSICSYILAPNPLDFTKFFSLTIGTLLTSGAANAINMGREPKFDSQMVRTSTRPVVKGLVKPYEAFTFASIIGSIGCTILFIGVNPIVSYLAALNIILYSWFYTSLKRKSILNTWLGAIVGAIPPLMGWASNSSLLDPGAWSLALLLYAWQFPHFNSLSHNIKDEYKRAGYVMTAFVNPKLNARVALRYSLLMFPICFSLIYFNVCDKYFAFDSSILNFWMTYNSFKFWLQQRHNYSINVIKNGGANKSEIDLANIWAKKTFWSSIWQLPLVLALAMLHKQGQWDRFFNNSNEKTLN</sequence>
<evidence type="ECO:0000256" key="4">
    <source>
        <dbReference type="ARBA" id="ARBA00022679"/>
    </source>
</evidence>
<dbReference type="InterPro" id="IPR037518">
    <property type="entry name" value="MPN"/>
</dbReference>
<feature type="domain" description="MPN" evidence="13">
    <location>
        <begin position="3"/>
        <end position="155"/>
    </location>
</feature>
<keyword evidence="15" id="KW-1185">Reference proteome</keyword>
<keyword evidence="4" id="KW-0808">Transferase</keyword>
<dbReference type="InterPro" id="IPR044878">
    <property type="entry name" value="UbiA_sf"/>
</dbReference>
<evidence type="ECO:0000313" key="15">
    <source>
        <dbReference type="Proteomes" id="UP001378960"/>
    </source>
</evidence>
<dbReference type="HAMAP" id="MF_00154">
    <property type="entry name" value="CyoE_CtaB"/>
    <property type="match status" value="1"/>
</dbReference>
<dbReference type="Gene3D" id="1.10.357.140">
    <property type="entry name" value="UbiA prenyltransferase"/>
    <property type="match status" value="1"/>
</dbReference>
<dbReference type="AlphaFoldDB" id="A0AAV5R9N9"/>
<dbReference type="PROSITE" id="PS50249">
    <property type="entry name" value="MPN"/>
    <property type="match status" value="1"/>
</dbReference>
<feature type="transmembrane region" description="Helical" evidence="12">
    <location>
        <begin position="569"/>
        <end position="585"/>
    </location>
</feature>
<dbReference type="NCBIfam" id="TIGR01473">
    <property type="entry name" value="cyoE_ctaB"/>
    <property type="match status" value="1"/>
</dbReference>
<dbReference type="InterPro" id="IPR006369">
    <property type="entry name" value="Protohaem_IX_farnesylTrfase"/>
</dbReference>
<dbReference type="PROSITE" id="PS00943">
    <property type="entry name" value="UBIA"/>
    <property type="match status" value="1"/>
</dbReference>
<dbReference type="InterPro" id="IPR000537">
    <property type="entry name" value="UbiA_prenyltransferase"/>
</dbReference>
<keyword evidence="9" id="KW-0350">Heme biosynthesis</keyword>
<comment type="subcellular location">
    <subcellularLocation>
        <location evidence="1">Mitochondrion membrane</location>
        <topology evidence="1">Multi-pass membrane protein</topology>
    </subcellularLocation>
</comment>
<feature type="transmembrane region" description="Helical" evidence="12">
    <location>
        <begin position="644"/>
        <end position="663"/>
    </location>
</feature>
<keyword evidence="10 12" id="KW-0472">Membrane</keyword>
<dbReference type="InterPro" id="IPR000555">
    <property type="entry name" value="JAMM/MPN+_dom"/>
</dbReference>